<comment type="caution">
    <text evidence="2">The sequence shown here is derived from an EMBL/GenBank/DDBJ whole genome shotgun (WGS) entry which is preliminary data.</text>
</comment>
<dbReference type="RefSeq" id="WP_106091603.1">
    <property type="nucleotide sequence ID" value="NZ_PVNL01000096.1"/>
</dbReference>
<dbReference type="Proteomes" id="UP000238823">
    <property type="component" value="Unassembled WGS sequence"/>
</dbReference>
<feature type="transmembrane region" description="Helical" evidence="1">
    <location>
        <begin position="34"/>
        <end position="51"/>
    </location>
</feature>
<gene>
    <name evidence="2" type="ORF">ENSA7_46840</name>
</gene>
<protein>
    <submittedName>
        <fullName evidence="2">Uncharacterized protein</fullName>
    </submittedName>
</protein>
<keyword evidence="1" id="KW-0472">Membrane</keyword>
<sequence length="119" mass="12580">MATTIDSTVSLSNAQEAADWLKTALPQYQSTVRMGKVIIVGTGMATGIGIVPKGPNRARLNWQFPSMGVQMLLTLAIVFTGILPGLVAFLIVWLSVKSDVQKIERDITAALASGAPPQG</sequence>
<evidence type="ECO:0000313" key="3">
    <source>
        <dbReference type="Proteomes" id="UP000238823"/>
    </source>
</evidence>
<keyword evidence="1" id="KW-1133">Transmembrane helix</keyword>
<accession>A0A2S9YJF7</accession>
<proteinExistence type="predicted"/>
<dbReference type="AlphaFoldDB" id="A0A2S9YJF7"/>
<name>A0A2S9YJF7_9BACT</name>
<organism evidence="2 3">
    <name type="scientific">Enhygromyxa salina</name>
    <dbReference type="NCBI Taxonomy" id="215803"/>
    <lineage>
        <taxon>Bacteria</taxon>
        <taxon>Pseudomonadati</taxon>
        <taxon>Myxococcota</taxon>
        <taxon>Polyangia</taxon>
        <taxon>Nannocystales</taxon>
        <taxon>Nannocystaceae</taxon>
        <taxon>Enhygromyxa</taxon>
    </lineage>
</organism>
<evidence type="ECO:0000313" key="2">
    <source>
        <dbReference type="EMBL" id="PRQ05234.1"/>
    </source>
</evidence>
<feature type="transmembrane region" description="Helical" evidence="1">
    <location>
        <begin position="71"/>
        <end position="96"/>
    </location>
</feature>
<evidence type="ECO:0000256" key="1">
    <source>
        <dbReference type="SAM" id="Phobius"/>
    </source>
</evidence>
<keyword evidence="1" id="KW-0812">Transmembrane</keyword>
<dbReference type="EMBL" id="PVNL01000096">
    <property type="protein sequence ID" value="PRQ05234.1"/>
    <property type="molecule type" value="Genomic_DNA"/>
</dbReference>
<reference evidence="2 3" key="1">
    <citation type="submission" date="2018-03" db="EMBL/GenBank/DDBJ databases">
        <title>Draft Genome Sequences of the Obligatory Marine Myxobacteria Enhygromyxa salina SWB007.</title>
        <authorList>
            <person name="Poehlein A."/>
            <person name="Moghaddam J.A."/>
            <person name="Harms H."/>
            <person name="Alanjari M."/>
            <person name="Koenig G.M."/>
            <person name="Daniel R."/>
            <person name="Schaeberle T.F."/>
        </authorList>
    </citation>
    <scope>NUCLEOTIDE SEQUENCE [LARGE SCALE GENOMIC DNA]</scope>
    <source>
        <strain evidence="2 3">SWB007</strain>
    </source>
</reference>